<evidence type="ECO:0000313" key="2">
    <source>
        <dbReference type="EMBL" id="MXU88647.1"/>
    </source>
</evidence>
<protein>
    <submittedName>
        <fullName evidence="2">Putative secreted protein</fullName>
    </submittedName>
</protein>
<feature type="chain" id="PRO_5025354046" evidence="1">
    <location>
        <begin position="22"/>
        <end position="103"/>
    </location>
</feature>
<name>A0A6B0UFR6_IXORI</name>
<organism evidence="2">
    <name type="scientific">Ixodes ricinus</name>
    <name type="common">Common tick</name>
    <name type="synonym">Acarus ricinus</name>
    <dbReference type="NCBI Taxonomy" id="34613"/>
    <lineage>
        <taxon>Eukaryota</taxon>
        <taxon>Metazoa</taxon>
        <taxon>Ecdysozoa</taxon>
        <taxon>Arthropoda</taxon>
        <taxon>Chelicerata</taxon>
        <taxon>Arachnida</taxon>
        <taxon>Acari</taxon>
        <taxon>Parasitiformes</taxon>
        <taxon>Ixodida</taxon>
        <taxon>Ixodoidea</taxon>
        <taxon>Ixodidae</taxon>
        <taxon>Ixodinae</taxon>
        <taxon>Ixodes</taxon>
    </lineage>
</organism>
<evidence type="ECO:0000256" key="1">
    <source>
        <dbReference type="SAM" id="SignalP"/>
    </source>
</evidence>
<dbReference type="EMBL" id="GIFC01006564">
    <property type="protein sequence ID" value="MXU88647.1"/>
    <property type="molecule type" value="Transcribed_RNA"/>
</dbReference>
<keyword evidence="1" id="KW-0732">Signal</keyword>
<sequence length="103" mass="11503">MFSLHKRVRCRIFWALQLCDAASLSVAVETIFTKASTPAVCSAGRSDAWTVAGGFGTRTAYARVVYFVVGALRLRNSVLWTCRSQYQVPHQCNQKKLPHGRNL</sequence>
<feature type="signal peptide" evidence="1">
    <location>
        <begin position="1"/>
        <end position="21"/>
    </location>
</feature>
<proteinExistence type="predicted"/>
<accession>A0A6B0UFR6</accession>
<reference evidence="2" key="1">
    <citation type="submission" date="2019-12" db="EMBL/GenBank/DDBJ databases">
        <title>An insight into the sialome of adult female Ixodes ricinus ticks feeding for 6 days.</title>
        <authorList>
            <person name="Perner J."/>
            <person name="Ribeiro J.M.C."/>
        </authorList>
    </citation>
    <scope>NUCLEOTIDE SEQUENCE</scope>
    <source>
        <strain evidence="2">Semi-engorged</strain>
        <tissue evidence="2">Salivary glands</tissue>
    </source>
</reference>
<dbReference type="AlphaFoldDB" id="A0A6B0UFR6"/>